<evidence type="ECO:0000256" key="1">
    <source>
        <dbReference type="SAM" id="Phobius"/>
    </source>
</evidence>
<dbReference type="Gene3D" id="3.30.70.1440">
    <property type="entry name" value="Multidrug efflux transporter AcrB pore domain"/>
    <property type="match status" value="1"/>
</dbReference>
<dbReference type="Gene3D" id="3.30.2090.10">
    <property type="entry name" value="Multidrug efflux transporter AcrB TolC docking domain, DN and DC subdomains"/>
    <property type="match status" value="2"/>
</dbReference>
<protein>
    <submittedName>
        <fullName evidence="2">Multidrug transporter AcrB</fullName>
    </submittedName>
</protein>
<feature type="transmembrane region" description="Helical" evidence="1">
    <location>
        <begin position="366"/>
        <end position="388"/>
    </location>
</feature>
<proteinExistence type="predicted"/>
<gene>
    <name evidence="2" type="primary">acrB5</name>
    <name evidence="2" type="ORF">GCM10011514_15340</name>
</gene>
<dbReference type="Gene3D" id="3.30.70.1320">
    <property type="entry name" value="Multidrug efflux transporter AcrB pore domain like"/>
    <property type="match status" value="1"/>
</dbReference>
<feature type="transmembrane region" description="Helical" evidence="1">
    <location>
        <begin position="503"/>
        <end position="526"/>
    </location>
</feature>
<reference evidence="2" key="1">
    <citation type="journal article" date="2014" name="Int. J. Syst. Evol. Microbiol.">
        <title>Complete genome sequence of Corynebacterium casei LMG S-19264T (=DSM 44701T), isolated from a smear-ripened cheese.</title>
        <authorList>
            <consortium name="US DOE Joint Genome Institute (JGI-PGF)"/>
            <person name="Walter F."/>
            <person name="Albersmeier A."/>
            <person name="Kalinowski J."/>
            <person name="Ruckert C."/>
        </authorList>
    </citation>
    <scope>NUCLEOTIDE SEQUENCE</scope>
    <source>
        <strain evidence="2">CGMCC 1.15958</strain>
    </source>
</reference>
<comment type="caution">
    <text evidence="2">The sequence shown here is derived from an EMBL/GenBank/DDBJ whole genome shotgun (WGS) entry which is preliminary data.</text>
</comment>
<feature type="transmembrane region" description="Helical" evidence="1">
    <location>
        <begin position="833"/>
        <end position="855"/>
    </location>
</feature>
<dbReference type="SUPFAM" id="SSF82693">
    <property type="entry name" value="Multidrug efflux transporter AcrB pore domain, PN1, PN2, PC1 and PC2 subdomains"/>
    <property type="match status" value="3"/>
</dbReference>
<sequence length="994" mass="109240">MIMAIGVNSLLNMPKAEDPALKATFNSIVVVYPGTSPADMEKLIVDPIEDKMSEISDIKKVISSADEGVAQIRLEFVHSINPDDKYNEVVRELNAIRTKLPADIYSMDVLRFTPEGVNIIQCAVMSETTPYKELEKEADKLKDKLLKVKSIKTSEIWAFPKQQVTISVNLDKMAQFRIPLNRVLGAVQSENANIPAGNIEIGSRKFSVKTSGSYENLDEIKNTIVSSSGTTVTYLRDVADVKFDYEEENYLGRLNGKRAVFITATMKDGSNIFKTGEEIRPIIDDFAKSLPADIKFEQSFDQVKSVSTRLFGLARDFGIAILLVLITLIPLGIRPAIIVMISIPLSLAMGLTMLDLAGFGINQLSVVGLVIALGLLVDDSIVVVENIARFLRTGMPRREAAIEATKQISLAVLGCTATLIFAFLPLCFLPESAGDFIRSLPMAVIMTIIASLFVSLTIVPFLASLLMPREEHGENVVLRLMKKGIEGSYRKVLHKALSYPKTALLIAVLIFVGSLALIPVVGTSVFPRSEKPQFLINIETPLGTTLSETDKAARFVENELLKHKIVKNFATNVGKSNPRIYYNTLPVGGTLSNYSQLFVQLQDKVEVPEREQFIDELRAIFDSYPGAKIRVIQFEQGAPFEAPLAVRIMGENLDSLRVISAKVEKVFKETQGTIYVNNALAAQNVDLRVNINKDKAGMLGIPTVDIDRTIRMGIAGVNLGIYKEKDGEEMNLNVNLPREQRPSMDVFSKIFVANQMGNLVPLSQLATVGFETSPNRINHYDRDRYSTVSAFIKSGFLTPNVTKEAMAKLTQIKLPKGYEFKMAGEVERSAETFGGLGTIIIITIFGIIAILILEFKTFKSTFIVLSVIPLGMIGAILILLFTGNSLSFTAIVGIIALAGIEVKNSILLVDYTNFLRKENGLSIDEAIEEAGETRFIPIVLTTMTAIGGMIPLIMEHSPLYSPLALVIVGGLISSLILTRIVTPVMYKLLPPSLK</sequence>
<feature type="transmembrane region" description="Helical" evidence="1">
    <location>
        <begin position="440"/>
        <end position="463"/>
    </location>
</feature>
<keyword evidence="3" id="KW-1185">Reference proteome</keyword>
<accession>A0A916YM17</accession>
<dbReference type="SUPFAM" id="SSF82866">
    <property type="entry name" value="Multidrug efflux transporter AcrB transmembrane domain"/>
    <property type="match status" value="2"/>
</dbReference>
<dbReference type="EMBL" id="BMKK01000003">
    <property type="protein sequence ID" value="GGD52009.1"/>
    <property type="molecule type" value="Genomic_DNA"/>
</dbReference>
<dbReference type="InterPro" id="IPR001036">
    <property type="entry name" value="Acrflvin-R"/>
</dbReference>
<organism evidence="2 3">
    <name type="scientific">Emticicia aquatilis</name>
    <dbReference type="NCBI Taxonomy" id="1537369"/>
    <lineage>
        <taxon>Bacteria</taxon>
        <taxon>Pseudomonadati</taxon>
        <taxon>Bacteroidota</taxon>
        <taxon>Cytophagia</taxon>
        <taxon>Cytophagales</taxon>
        <taxon>Leadbetterellaceae</taxon>
        <taxon>Emticicia</taxon>
    </lineage>
</organism>
<reference evidence="2" key="2">
    <citation type="submission" date="2020-09" db="EMBL/GenBank/DDBJ databases">
        <authorList>
            <person name="Sun Q."/>
            <person name="Zhou Y."/>
        </authorList>
    </citation>
    <scope>NUCLEOTIDE SEQUENCE</scope>
    <source>
        <strain evidence="2">CGMCC 1.15958</strain>
    </source>
</reference>
<dbReference type="Gene3D" id="3.30.70.1430">
    <property type="entry name" value="Multidrug efflux transporter AcrB pore domain"/>
    <property type="match status" value="2"/>
</dbReference>
<dbReference type="InterPro" id="IPR027463">
    <property type="entry name" value="AcrB_DN_DC_subdom"/>
</dbReference>
<dbReference type="Proteomes" id="UP000609064">
    <property type="component" value="Unassembled WGS sequence"/>
</dbReference>
<keyword evidence="1" id="KW-1133">Transmembrane helix</keyword>
<dbReference type="PANTHER" id="PTHR32063">
    <property type="match status" value="1"/>
</dbReference>
<dbReference type="AlphaFoldDB" id="A0A916YM17"/>
<feature type="transmembrane region" description="Helical" evidence="1">
    <location>
        <begin position="862"/>
        <end position="882"/>
    </location>
</feature>
<feature type="transmembrane region" description="Helical" evidence="1">
    <location>
        <begin position="960"/>
        <end position="981"/>
    </location>
</feature>
<feature type="transmembrane region" description="Helical" evidence="1">
    <location>
        <begin position="336"/>
        <end position="354"/>
    </location>
</feature>
<dbReference type="Gene3D" id="1.20.1640.10">
    <property type="entry name" value="Multidrug efflux transporter AcrB transmembrane domain"/>
    <property type="match status" value="2"/>
</dbReference>
<dbReference type="GO" id="GO:0042910">
    <property type="term" value="F:xenobiotic transmembrane transporter activity"/>
    <property type="evidence" value="ECO:0007669"/>
    <property type="project" value="TreeGrafter"/>
</dbReference>
<feature type="transmembrane region" description="Helical" evidence="1">
    <location>
        <begin position="408"/>
        <end position="428"/>
    </location>
</feature>
<feature type="transmembrane region" description="Helical" evidence="1">
    <location>
        <begin position="888"/>
        <end position="914"/>
    </location>
</feature>
<dbReference type="GO" id="GO:0005886">
    <property type="term" value="C:plasma membrane"/>
    <property type="evidence" value="ECO:0007669"/>
    <property type="project" value="TreeGrafter"/>
</dbReference>
<feature type="transmembrane region" description="Helical" evidence="1">
    <location>
        <begin position="935"/>
        <end position="954"/>
    </location>
</feature>
<dbReference type="SUPFAM" id="SSF82714">
    <property type="entry name" value="Multidrug efflux transporter AcrB TolC docking domain, DN and DC subdomains"/>
    <property type="match status" value="2"/>
</dbReference>
<keyword evidence="1" id="KW-0472">Membrane</keyword>
<dbReference type="Pfam" id="PF00873">
    <property type="entry name" value="ACR_tran"/>
    <property type="match status" value="1"/>
</dbReference>
<keyword evidence="1" id="KW-0812">Transmembrane</keyword>
<evidence type="ECO:0000313" key="3">
    <source>
        <dbReference type="Proteomes" id="UP000609064"/>
    </source>
</evidence>
<name>A0A916YM17_9BACT</name>
<evidence type="ECO:0000313" key="2">
    <source>
        <dbReference type="EMBL" id="GGD52009.1"/>
    </source>
</evidence>
<dbReference type="PRINTS" id="PR00702">
    <property type="entry name" value="ACRIFLAVINRP"/>
</dbReference>
<dbReference type="PANTHER" id="PTHR32063:SF0">
    <property type="entry name" value="SWARMING MOTILITY PROTEIN SWRC"/>
    <property type="match status" value="1"/>
</dbReference>
<feature type="transmembrane region" description="Helical" evidence="1">
    <location>
        <begin position="310"/>
        <end position="329"/>
    </location>
</feature>